<feature type="disulfide bond" evidence="5">
    <location>
        <begin position="321"/>
        <end position="348"/>
    </location>
</feature>
<dbReference type="Gene3D" id="2.10.70.10">
    <property type="entry name" value="Complement Module, domain 1"/>
    <property type="match status" value="4"/>
</dbReference>
<dbReference type="OrthoDB" id="6059832at2759"/>
<gene>
    <name evidence="8" type="ORF">OCBIM_22016936mg</name>
</gene>
<dbReference type="EMBL" id="KQ418426">
    <property type="protein sequence ID" value="KOF87387.1"/>
    <property type="molecule type" value="Genomic_DNA"/>
</dbReference>
<keyword evidence="4" id="KW-0325">Glycoprotein</keyword>
<feature type="disulfide bond" evidence="5">
    <location>
        <begin position="145"/>
        <end position="172"/>
    </location>
</feature>
<organism evidence="8">
    <name type="scientific">Octopus bimaculoides</name>
    <name type="common">California two-spotted octopus</name>
    <dbReference type="NCBI Taxonomy" id="37653"/>
    <lineage>
        <taxon>Eukaryota</taxon>
        <taxon>Metazoa</taxon>
        <taxon>Spiralia</taxon>
        <taxon>Lophotrochozoa</taxon>
        <taxon>Mollusca</taxon>
        <taxon>Cephalopoda</taxon>
        <taxon>Coleoidea</taxon>
        <taxon>Octopodiformes</taxon>
        <taxon>Octopoda</taxon>
        <taxon>Incirrata</taxon>
        <taxon>Octopodidae</taxon>
        <taxon>Octopus</taxon>
    </lineage>
</organism>
<dbReference type="STRING" id="37653.A0A0L8HDZ6"/>
<feature type="signal peptide" evidence="6">
    <location>
        <begin position="1"/>
        <end position="18"/>
    </location>
</feature>
<evidence type="ECO:0000256" key="5">
    <source>
        <dbReference type="PROSITE-ProRule" id="PRU00302"/>
    </source>
</evidence>
<feature type="disulfide bond" evidence="5">
    <location>
        <begin position="204"/>
        <end position="231"/>
    </location>
</feature>
<evidence type="ECO:0000256" key="6">
    <source>
        <dbReference type="SAM" id="SignalP"/>
    </source>
</evidence>
<sequence length="493" mass="56502">MIFTYFYFLFLIIFTVKSENNAFNSIMQNILSEYSHRSSIDKNFTPWFFKQVIDFLNCSSLPELNNSRIQYIIKWEEQKIYLEQKCNRYFKANRGNTTEIVCRNGKWTYEVIQCKLTACPIFHKPANSFMTNVAYTYNSVVYFTCFSGYFLRGNSSIRCQETKQWSSPPPVCESTKCLPPLPPKHGNINNTNEVKINETIHFSCTQPYNVKGESVLTCLQDGSWNFPTPVCTLNCVVPEIAGRVVTISEGTILKPRTLINEGEKVLYSCKRSFIPVTYGVVQCLSGEWYPNLQCRKTCKIEKLHGLNFILSQNFSVIEYSCSAGETLLGDSKRTCLENGTWTGNLPSCVKNCQLLPELGLYSYRNGETLQYLPFGSRVPENTNITYSCHLNYWKKSNENVTCANGTLTPKPSCNYKNKVYLNRANNLMFRNRTSMRVCAKNSSCEFFGYRDGHCTWITCDLLDCVRVRLKAKTSEVSFVPYTGTCCALMCHKL</sequence>
<keyword evidence="3 5" id="KW-1015">Disulfide bond</keyword>
<evidence type="ECO:0000256" key="3">
    <source>
        <dbReference type="ARBA" id="ARBA00023157"/>
    </source>
</evidence>
<dbReference type="PANTHER" id="PTHR19325:SF575">
    <property type="entry name" value="LOCOMOTION-RELATED PROTEIN HIKARU GENKI"/>
    <property type="match status" value="1"/>
</dbReference>
<reference evidence="8" key="1">
    <citation type="submission" date="2015-07" db="EMBL/GenBank/DDBJ databases">
        <title>MeaNS - Measles Nucleotide Surveillance Program.</title>
        <authorList>
            <person name="Tran T."/>
            <person name="Druce J."/>
        </authorList>
    </citation>
    <scope>NUCLEOTIDE SEQUENCE</scope>
    <source>
        <strain evidence="8">UCB-OBI-ISO-001</strain>
        <tissue evidence="8">Gonad</tissue>
    </source>
</reference>
<protein>
    <recommendedName>
        <fullName evidence="7">Sushi domain-containing protein</fullName>
    </recommendedName>
</protein>
<dbReference type="InterPro" id="IPR000436">
    <property type="entry name" value="Sushi_SCR_CCP_dom"/>
</dbReference>
<dbReference type="PANTHER" id="PTHR19325">
    <property type="entry name" value="COMPLEMENT COMPONENT-RELATED SUSHI DOMAIN-CONTAINING"/>
    <property type="match status" value="1"/>
</dbReference>
<feature type="domain" description="Sushi" evidence="7">
    <location>
        <begin position="175"/>
        <end position="233"/>
    </location>
</feature>
<accession>A0A0L8HDZ6</accession>
<dbReference type="KEGG" id="obi:106871307"/>
<keyword evidence="6" id="KW-0732">Signal</keyword>
<dbReference type="OMA" id="ARYECEP"/>
<keyword evidence="1 5" id="KW-0768">Sushi</keyword>
<dbReference type="SUPFAM" id="SSF57535">
    <property type="entry name" value="Complement control module/SCR domain"/>
    <property type="match status" value="5"/>
</dbReference>
<evidence type="ECO:0000313" key="8">
    <source>
        <dbReference type="EMBL" id="KOF87387.1"/>
    </source>
</evidence>
<proteinExistence type="predicted"/>
<dbReference type="InterPro" id="IPR035976">
    <property type="entry name" value="Sushi/SCR/CCP_sf"/>
</dbReference>
<evidence type="ECO:0000256" key="4">
    <source>
        <dbReference type="ARBA" id="ARBA00023180"/>
    </source>
</evidence>
<feature type="domain" description="Sushi" evidence="7">
    <location>
        <begin position="117"/>
        <end position="174"/>
    </location>
</feature>
<dbReference type="AlphaFoldDB" id="A0A0L8HDZ6"/>
<evidence type="ECO:0000256" key="2">
    <source>
        <dbReference type="ARBA" id="ARBA00022737"/>
    </source>
</evidence>
<evidence type="ECO:0000259" key="7">
    <source>
        <dbReference type="PROSITE" id="PS50923"/>
    </source>
</evidence>
<name>A0A0L8HDZ6_OCTBM</name>
<dbReference type="Pfam" id="PF00084">
    <property type="entry name" value="Sushi"/>
    <property type="match status" value="3"/>
</dbReference>
<dbReference type="CDD" id="cd00033">
    <property type="entry name" value="CCP"/>
    <property type="match status" value="3"/>
</dbReference>
<evidence type="ECO:0000256" key="1">
    <source>
        <dbReference type="ARBA" id="ARBA00022659"/>
    </source>
</evidence>
<keyword evidence="2" id="KW-0677">Repeat</keyword>
<dbReference type="SMART" id="SM00032">
    <property type="entry name" value="CCP"/>
    <property type="match status" value="6"/>
</dbReference>
<feature type="chain" id="PRO_5005583630" description="Sushi domain-containing protein" evidence="6">
    <location>
        <begin position="19"/>
        <end position="493"/>
    </location>
</feature>
<feature type="domain" description="Sushi" evidence="7">
    <location>
        <begin position="296"/>
        <end position="350"/>
    </location>
</feature>
<dbReference type="PROSITE" id="PS50923">
    <property type="entry name" value="SUSHI"/>
    <property type="match status" value="3"/>
</dbReference>
<dbReference type="InterPro" id="IPR050350">
    <property type="entry name" value="Compl-Cell_Adhes-Reg"/>
</dbReference>
<comment type="caution">
    <text evidence="5">Lacks conserved residue(s) required for the propagation of feature annotation.</text>
</comment>